<dbReference type="AlphaFoldDB" id="A0A084VQT8"/>
<reference evidence="2" key="2">
    <citation type="submission" date="2020-05" db="UniProtKB">
        <authorList>
            <consortium name="EnsemblMetazoa"/>
        </authorList>
    </citation>
    <scope>IDENTIFICATION</scope>
</reference>
<name>A0A084VQT8_ANOSI</name>
<dbReference type="Proteomes" id="UP000030765">
    <property type="component" value="Unassembled WGS sequence"/>
</dbReference>
<dbReference type="EMBL" id="ATLV01015320">
    <property type="status" value="NOT_ANNOTATED_CDS"/>
    <property type="molecule type" value="Genomic_DNA"/>
</dbReference>
<sequence length="491" mass="52417">MLVLAKPDFGINLGITGSGKVTLATNDAKDVVDAVSENTVFTADSNYPGLQDLANLLKAVADLTVKLSDEMVPLVTSLVADMSGDVAGAFGPVLAKITEMKTAIGTELPKANTAIEALVGHYIPDQFTDGFGRIDQGLTDLETILGTLKAAIDAAVLQAGGADAITPAIVKKNVKPALVYRVVFSINQLKAYIPVVKYTIDSTLENINLADDYVVLVSSAVVASAATNTQLQAQISTVTDAITRTVETELDGYVDTFGTLQTSVGDLEAVAAATEYAQLTTALEAYKTHLDSLQATKYPALDGYLEALLEVFKTALPSTGSSGGITSDLLDSLILTLIENGKYAQFCFYKYYGLVLAFLTTIADNASLCFDKEERRLTYLKDSLPLITQLLAFDFDSILDQVGICDTVTDSTTLGECITTLSGFYTTIATEFGHKMQYVFDLIKAETEASGNRFLICIELVKLNLVEISEANLEDEIRQCALGGPTADDNV</sequence>
<dbReference type="EnsemblMetazoa" id="ASIC007822-RA">
    <property type="protein sequence ID" value="ASIC007822-PA"/>
    <property type="gene ID" value="ASIC007822"/>
</dbReference>
<keyword evidence="3" id="KW-1185">Reference proteome</keyword>
<evidence type="ECO:0000313" key="1">
    <source>
        <dbReference type="EMBL" id="KFB40332.1"/>
    </source>
</evidence>
<accession>A0A084VQT8</accession>
<gene>
    <name evidence="1" type="ORF">ZHAS_00007822</name>
</gene>
<dbReference type="VEuPathDB" id="VectorBase:ASIC007822"/>
<dbReference type="OrthoDB" id="7736665at2759"/>
<evidence type="ECO:0000313" key="3">
    <source>
        <dbReference type="Proteomes" id="UP000030765"/>
    </source>
</evidence>
<dbReference type="VEuPathDB" id="VectorBase:ASIS019792"/>
<protein>
    <submittedName>
        <fullName evidence="1">AGAP007272-PA-like protein</fullName>
    </submittedName>
</protein>
<evidence type="ECO:0000313" key="2">
    <source>
        <dbReference type="EnsemblMetazoa" id="ASIC007822-PA"/>
    </source>
</evidence>
<organism evidence="1">
    <name type="scientific">Anopheles sinensis</name>
    <name type="common">Mosquito</name>
    <dbReference type="NCBI Taxonomy" id="74873"/>
    <lineage>
        <taxon>Eukaryota</taxon>
        <taxon>Metazoa</taxon>
        <taxon>Ecdysozoa</taxon>
        <taxon>Arthropoda</taxon>
        <taxon>Hexapoda</taxon>
        <taxon>Insecta</taxon>
        <taxon>Pterygota</taxon>
        <taxon>Neoptera</taxon>
        <taxon>Endopterygota</taxon>
        <taxon>Diptera</taxon>
        <taxon>Nematocera</taxon>
        <taxon>Culicoidea</taxon>
        <taxon>Culicidae</taxon>
        <taxon>Anophelinae</taxon>
        <taxon>Anopheles</taxon>
    </lineage>
</organism>
<dbReference type="OMA" id="YAQFCFY"/>
<reference evidence="1 3" key="1">
    <citation type="journal article" date="2014" name="BMC Genomics">
        <title>Genome sequence of Anopheles sinensis provides insight into genetics basis of mosquito competence for malaria parasites.</title>
        <authorList>
            <person name="Zhou D."/>
            <person name="Zhang D."/>
            <person name="Ding G."/>
            <person name="Shi L."/>
            <person name="Hou Q."/>
            <person name="Ye Y."/>
            <person name="Xu Y."/>
            <person name="Zhou H."/>
            <person name="Xiong C."/>
            <person name="Li S."/>
            <person name="Yu J."/>
            <person name="Hong S."/>
            <person name="Yu X."/>
            <person name="Zou P."/>
            <person name="Chen C."/>
            <person name="Chang X."/>
            <person name="Wang W."/>
            <person name="Lv Y."/>
            <person name="Sun Y."/>
            <person name="Ma L."/>
            <person name="Shen B."/>
            <person name="Zhu C."/>
        </authorList>
    </citation>
    <scope>NUCLEOTIDE SEQUENCE [LARGE SCALE GENOMIC DNA]</scope>
</reference>
<dbReference type="EMBL" id="KE525006">
    <property type="protein sequence ID" value="KFB40332.1"/>
    <property type="molecule type" value="Genomic_DNA"/>
</dbReference>
<proteinExistence type="predicted"/>